<gene>
    <name evidence="7" type="ORF">GJQ55_01380</name>
</gene>
<keyword evidence="3" id="KW-0597">Phosphoprotein</keyword>
<dbReference type="InterPro" id="IPR003661">
    <property type="entry name" value="HisK_dim/P_dom"/>
</dbReference>
<keyword evidence="5" id="KW-1133">Transmembrane helix</keyword>
<dbReference type="PANTHER" id="PTHR43065:SF50">
    <property type="entry name" value="HISTIDINE KINASE"/>
    <property type="match status" value="1"/>
</dbReference>
<dbReference type="EC" id="2.7.13.3" evidence="2"/>
<organism evidence="7 8">
    <name type="scientific">Venatoribacter cucullus</name>
    <dbReference type="NCBI Taxonomy" id="2661630"/>
    <lineage>
        <taxon>Bacteria</taxon>
        <taxon>Pseudomonadati</taxon>
        <taxon>Pseudomonadota</taxon>
        <taxon>Gammaproteobacteria</taxon>
        <taxon>Oceanospirillales</taxon>
        <taxon>Oceanospirillaceae</taxon>
        <taxon>Venatoribacter</taxon>
    </lineage>
</organism>
<evidence type="ECO:0000259" key="6">
    <source>
        <dbReference type="PROSITE" id="PS50109"/>
    </source>
</evidence>
<name>A0A9X7YMY9_9GAMM</name>
<dbReference type="PROSITE" id="PS50109">
    <property type="entry name" value="HIS_KIN"/>
    <property type="match status" value="1"/>
</dbReference>
<dbReference type="PANTHER" id="PTHR43065">
    <property type="entry name" value="SENSOR HISTIDINE KINASE"/>
    <property type="match status" value="1"/>
</dbReference>
<keyword evidence="4" id="KW-0175">Coiled coil</keyword>
<evidence type="ECO:0000256" key="3">
    <source>
        <dbReference type="ARBA" id="ARBA00022553"/>
    </source>
</evidence>
<dbReference type="SUPFAM" id="SSF55874">
    <property type="entry name" value="ATPase domain of HSP90 chaperone/DNA topoisomerase II/histidine kinase"/>
    <property type="match status" value="1"/>
</dbReference>
<protein>
    <recommendedName>
        <fullName evidence="2">histidine kinase</fullName>
        <ecNumber evidence="2">2.7.13.3</ecNumber>
    </recommendedName>
</protein>
<dbReference type="SMART" id="SM00388">
    <property type="entry name" value="HisKA"/>
    <property type="match status" value="1"/>
</dbReference>
<feature type="transmembrane region" description="Helical" evidence="5">
    <location>
        <begin position="194"/>
        <end position="215"/>
    </location>
</feature>
<accession>A0A9X7YMY9</accession>
<dbReference type="GO" id="GO:0000155">
    <property type="term" value="F:phosphorelay sensor kinase activity"/>
    <property type="evidence" value="ECO:0007669"/>
    <property type="project" value="InterPro"/>
</dbReference>
<evidence type="ECO:0000256" key="4">
    <source>
        <dbReference type="SAM" id="Coils"/>
    </source>
</evidence>
<dbReference type="AlphaFoldDB" id="A0A9X7YMY9"/>
<evidence type="ECO:0000256" key="1">
    <source>
        <dbReference type="ARBA" id="ARBA00000085"/>
    </source>
</evidence>
<reference evidence="7 8" key="1">
    <citation type="submission" date="2019-11" db="EMBL/GenBank/DDBJ databases">
        <title>Venatorbacter sp. nov. a predator of Campylobacter and other Gram-negative bacteria.</title>
        <authorList>
            <person name="Saeedi A."/>
            <person name="Cummings N.J."/>
            <person name="Connerton I.F."/>
            <person name="Connerton P.L."/>
        </authorList>
    </citation>
    <scope>NUCLEOTIDE SEQUENCE [LARGE SCALE GENOMIC DNA]</scope>
    <source>
        <strain evidence="7">XL5</strain>
    </source>
</reference>
<comment type="catalytic activity">
    <reaction evidence="1">
        <text>ATP + protein L-histidine = ADP + protein N-phospho-L-histidine.</text>
        <dbReference type="EC" id="2.7.13.3"/>
    </reaction>
</comment>
<dbReference type="RefSeq" id="WP_228345717.1">
    <property type="nucleotide sequence ID" value="NZ_CP046056.1"/>
</dbReference>
<keyword evidence="5" id="KW-0812">Transmembrane</keyword>
<feature type="coiled-coil region" evidence="4">
    <location>
        <begin position="249"/>
        <end position="276"/>
    </location>
</feature>
<dbReference type="CDD" id="cd00082">
    <property type="entry name" value="HisKA"/>
    <property type="match status" value="1"/>
</dbReference>
<dbReference type="Pfam" id="PF02518">
    <property type="entry name" value="HATPase_c"/>
    <property type="match status" value="1"/>
</dbReference>
<dbReference type="SMART" id="SM00387">
    <property type="entry name" value="HATPase_c"/>
    <property type="match status" value="1"/>
</dbReference>
<dbReference type="EMBL" id="CP046056">
    <property type="protein sequence ID" value="QQD23204.1"/>
    <property type="molecule type" value="Genomic_DNA"/>
</dbReference>
<dbReference type="KEGG" id="vcw:GJQ55_01380"/>
<dbReference type="PRINTS" id="PR00344">
    <property type="entry name" value="BCTRLSENSOR"/>
</dbReference>
<proteinExistence type="predicted"/>
<dbReference type="SUPFAM" id="SSF47384">
    <property type="entry name" value="Homodimeric domain of signal transducing histidine kinase"/>
    <property type="match status" value="1"/>
</dbReference>
<evidence type="ECO:0000313" key="8">
    <source>
        <dbReference type="Proteomes" id="UP000596074"/>
    </source>
</evidence>
<dbReference type="Gene3D" id="1.10.287.130">
    <property type="match status" value="1"/>
</dbReference>
<keyword evidence="5" id="KW-0472">Membrane</keyword>
<evidence type="ECO:0000256" key="5">
    <source>
        <dbReference type="SAM" id="Phobius"/>
    </source>
</evidence>
<sequence>MRLRESLLALLLAFAAALIVFSVVSNQQQRQAAGMSQQLLQQVYIRALREYYQWLSVVREDGPALSRTLLSLYLDTGPAQAGDWQLQFSLQELDARILLPAQPLSEASRFAMQIHSEGWTEPLQLRLDVLGWLEQLTSDLGYAALPVAVEFQQQSFGDGAAGIRSPQRFPDFLFTELTLILDAAPLQQHLLRGYTPLLSAVLAALLVLVAVWLILQQWYQRQHLSLALQDAETSLREQMRSNARQRLKLQHHTLELEGLNQHLQNARQRMELSERLAGLGELSAGIAHEINNPVAYVRSNLQTLAEDFAALAEFIDTLDKASDELDLHSPVFQRLLKAYQRLRIAAVLKEAPARLADSQTGVERVARIVSDMRNLSRSGFDKHWCQVNEDIRSAINIARSRLPAGVSLEAELIQLPDIYCNPSQIAQVVMNILVNAIQALEGRHGQIQLHEVFTGNELKISIQDDGPGMDEQTASRVFEPFFTTKLQGSGTGLGLALCYKLMQAHAGRIELTTGPGEGARFDLILPVNGGTEHVE</sequence>
<dbReference type="InterPro" id="IPR036097">
    <property type="entry name" value="HisK_dim/P_sf"/>
</dbReference>
<dbReference type="Proteomes" id="UP000596074">
    <property type="component" value="Chromosome"/>
</dbReference>
<dbReference type="InterPro" id="IPR005467">
    <property type="entry name" value="His_kinase_dom"/>
</dbReference>
<evidence type="ECO:0000313" key="7">
    <source>
        <dbReference type="EMBL" id="QQD23204.1"/>
    </source>
</evidence>
<dbReference type="InterPro" id="IPR003594">
    <property type="entry name" value="HATPase_dom"/>
</dbReference>
<dbReference type="InterPro" id="IPR036890">
    <property type="entry name" value="HATPase_C_sf"/>
</dbReference>
<evidence type="ECO:0000256" key="2">
    <source>
        <dbReference type="ARBA" id="ARBA00012438"/>
    </source>
</evidence>
<feature type="domain" description="Histidine kinase" evidence="6">
    <location>
        <begin position="285"/>
        <end position="529"/>
    </location>
</feature>
<dbReference type="InterPro" id="IPR004358">
    <property type="entry name" value="Sig_transdc_His_kin-like_C"/>
</dbReference>
<keyword evidence="8" id="KW-1185">Reference proteome</keyword>
<dbReference type="Gene3D" id="3.30.565.10">
    <property type="entry name" value="Histidine kinase-like ATPase, C-terminal domain"/>
    <property type="match status" value="1"/>
</dbReference>